<accession>A0A1L3MTV4</accession>
<dbReference type="OrthoDB" id="9795306at2"/>
<name>A0A1L3MTV4_9BACI</name>
<protein>
    <recommendedName>
        <fullName evidence="1">PhnB-like domain-containing protein</fullName>
    </recommendedName>
</protein>
<dbReference type="InterPro" id="IPR029068">
    <property type="entry name" value="Glyas_Bleomycin-R_OHBP_Dase"/>
</dbReference>
<dbReference type="Gene3D" id="3.10.180.10">
    <property type="entry name" value="2,3-Dihydroxybiphenyl 1,2-Dioxygenase, domain 1"/>
    <property type="match status" value="1"/>
</dbReference>
<dbReference type="InterPro" id="IPR028973">
    <property type="entry name" value="PhnB-like"/>
</dbReference>
<evidence type="ECO:0000313" key="2">
    <source>
        <dbReference type="EMBL" id="APH05771.1"/>
    </source>
</evidence>
<dbReference type="AlphaFoldDB" id="A0A1L3MTV4"/>
<feature type="domain" description="PhnB-like" evidence="1">
    <location>
        <begin position="4"/>
        <end position="131"/>
    </location>
</feature>
<dbReference type="RefSeq" id="WP_072580564.1">
    <property type="nucleotide sequence ID" value="NZ_CP016020.1"/>
</dbReference>
<keyword evidence="3" id="KW-1185">Reference proteome</keyword>
<evidence type="ECO:0000259" key="1">
    <source>
        <dbReference type="Pfam" id="PF06983"/>
    </source>
</evidence>
<dbReference type="KEGG" id="bwh:A9C19_14095"/>
<organism evidence="2 3">
    <name type="scientific">Bacillus weihaiensis</name>
    <dbReference type="NCBI Taxonomy" id="1547283"/>
    <lineage>
        <taxon>Bacteria</taxon>
        <taxon>Bacillati</taxon>
        <taxon>Bacillota</taxon>
        <taxon>Bacilli</taxon>
        <taxon>Bacillales</taxon>
        <taxon>Bacillaceae</taxon>
        <taxon>Bacillus</taxon>
    </lineage>
</organism>
<dbReference type="SUPFAM" id="SSF54593">
    <property type="entry name" value="Glyoxalase/Bleomycin resistance protein/Dihydroxybiphenyl dioxygenase"/>
    <property type="match status" value="1"/>
</dbReference>
<gene>
    <name evidence="2" type="ORF">A9C19_14095</name>
</gene>
<sequence>MNQQATPYLTFNGNAKEAIEFYKNLFQAEITNVQTFGEADFPTPPEMDDKIMHARLEKGSLLLMFSDVFLNQIVEVGNNISLALEFTSEEEILAVYQSLSKEGTVLMELQDTFWGAKFAKVKDIFGVIWDLNFTKQS</sequence>
<dbReference type="Pfam" id="PF06983">
    <property type="entry name" value="3-dmu-9_3-mt"/>
    <property type="match status" value="1"/>
</dbReference>
<dbReference type="CDD" id="cd06588">
    <property type="entry name" value="PhnB_like"/>
    <property type="match status" value="1"/>
</dbReference>
<dbReference type="STRING" id="1547283.A9C19_14095"/>
<dbReference type="PANTHER" id="PTHR33990">
    <property type="entry name" value="PROTEIN YJDN-RELATED"/>
    <property type="match status" value="1"/>
</dbReference>
<dbReference type="PANTHER" id="PTHR33990:SF1">
    <property type="entry name" value="PROTEIN YJDN"/>
    <property type="match status" value="1"/>
</dbReference>
<reference evidence="2 3" key="1">
    <citation type="journal article" date="2016" name="Sci. Rep.">
        <title>Complete genome sequence and transcriptomic analysis of a novel marine strain Bacillus weihaiensis reveals the mechanism of brown algae degradation.</title>
        <authorList>
            <person name="Zhu Y."/>
            <person name="Chen P."/>
            <person name="Bao Y."/>
            <person name="Men Y."/>
            <person name="Zeng Y."/>
            <person name="Yang J."/>
            <person name="Sun J."/>
            <person name="Sun Y."/>
        </authorList>
    </citation>
    <scope>NUCLEOTIDE SEQUENCE [LARGE SCALE GENOMIC DNA]</scope>
    <source>
        <strain evidence="2 3">Alg07</strain>
    </source>
</reference>
<dbReference type="Proteomes" id="UP000181936">
    <property type="component" value="Chromosome"/>
</dbReference>
<dbReference type="EMBL" id="CP016020">
    <property type="protein sequence ID" value="APH05771.1"/>
    <property type="molecule type" value="Genomic_DNA"/>
</dbReference>
<proteinExistence type="predicted"/>
<evidence type="ECO:0000313" key="3">
    <source>
        <dbReference type="Proteomes" id="UP000181936"/>
    </source>
</evidence>